<gene>
    <name evidence="1" type="ORF">K8F61_14595</name>
</gene>
<keyword evidence="1" id="KW-0378">Hydrolase</keyword>
<dbReference type="EMBL" id="CP082781">
    <property type="protein sequence ID" value="UGS25869.1"/>
    <property type="molecule type" value="Genomic_DNA"/>
</dbReference>
<protein>
    <submittedName>
        <fullName evidence="1">ATP-dependent endonuclease</fullName>
    </submittedName>
</protein>
<accession>A0ABY3RPD8</accession>
<evidence type="ECO:0000313" key="2">
    <source>
        <dbReference type="Proteomes" id="UP001199642"/>
    </source>
</evidence>
<dbReference type="GO" id="GO:0004519">
    <property type="term" value="F:endonuclease activity"/>
    <property type="evidence" value="ECO:0007669"/>
    <property type="project" value="UniProtKB-KW"/>
</dbReference>
<proteinExistence type="predicted"/>
<dbReference type="RefSeq" id="WP_231819629.1">
    <property type="nucleotide sequence ID" value="NZ_CP082781.1"/>
</dbReference>
<evidence type="ECO:0000313" key="1">
    <source>
        <dbReference type="EMBL" id="UGS25869.1"/>
    </source>
</evidence>
<keyword evidence="1" id="KW-0540">Nuclease</keyword>
<reference evidence="1 2" key="1">
    <citation type="submission" date="2023-01" db="EMBL/GenBank/DDBJ databases">
        <title>Characterization of estradiol degrading bacteria Microbacterium sp. MZT7 and reveal degrading genes through genome analysis.</title>
        <authorList>
            <person name="Hao P."/>
            <person name="Gao Y."/>
        </authorList>
    </citation>
    <scope>NUCLEOTIDE SEQUENCE [LARGE SCALE GENOMIC DNA]</scope>
    <source>
        <strain evidence="1 2">MZT7</strain>
    </source>
</reference>
<name>A0ABY3RPD8_9MICO</name>
<keyword evidence="1" id="KW-0255">Endonuclease</keyword>
<keyword evidence="2" id="KW-1185">Reference proteome</keyword>
<dbReference type="Proteomes" id="UP001199642">
    <property type="component" value="Chromosome"/>
</dbReference>
<sequence>MSGSRSAGPVVLLEGESDRLALEQAARVLGRPLAGVALDVLGGITNLRSRLMALAASGAEPVLGLYDTAEERFVVGALAAAGRMDAPAAGTVFDALAAVGFHGCARDLEDEVIRAAGPELVLETLAARGELALFRVFQGQPAQRVRSVEAQLHRFAGTAGGRKAHFAADVIAALPADRIPAPLRALLDDLASPPCLEGSQ</sequence>
<organism evidence="1 2">
    <name type="scientific">Microbacterium resistens</name>
    <dbReference type="NCBI Taxonomy" id="156977"/>
    <lineage>
        <taxon>Bacteria</taxon>
        <taxon>Bacillati</taxon>
        <taxon>Actinomycetota</taxon>
        <taxon>Actinomycetes</taxon>
        <taxon>Micrococcales</taxon>
        <taxon>Microbacteriaceae</taxon>
        <taxon>Microbacterium</taxon>
    </lineage>
</organism>